<feature type="compositionally biased region" description="Acidic residues" evidence="10">
    <location>
        <begin position="126"/>
        <end position="137"/>
    </location>
</feature>
<evidence type="ECO:0008006" key="14">
    <source>
        <dbReference type="Google" id="ProtNLM"/>
    </source>
</evidence>
<evidence type="ECO:0000256" key="10">
    <source>
        <dbReference type="SAM" id="MobiDB-lite"/>
    </source>
</evidence>
<name>A0ABP9CQX1_9ACTN</name>
<comment type="caution">
    <text evidence="12">The sequence shown here is derived from an EMBL/GenBank/DDBJ whole genome shotgun (WGS) entry which is preliminary data.</text>
</comment>
<feature type="compositionally biased region" description="Acidic residues" evidence="10">
    <location>
        <begin position="93"/>
        <end position="119"/>
    </location>
</feature>
<evidence type="ECO:0000256" key="4">
    <source>
        <dbReference type="ARBA" id="ARBA00022475"/>
    </source>
</evidence>
<feature type="transmembrane region" description="Helical" evidence="11">
    <location>
        <begin position="6"/>
        <end position="25"/>
    </location>
</feature>
<evidence type="ECO:0000256" key="1">
    <source>
        <dbReference type="ARBA" id="ARBA00004162"/>
    </source>
</evidence>
<keyword evidence="3" id="KW-0813">Transport</keyword>
<sequence>MGEVDRVDGIIFILILLVLMVPLFLTTRRQKKAMRQTQETQANLAVGDEVMTTSGMHAEVTDLQETTVDLEIAPGVVTRWERIAIRERLTGDTAEDADAGYDRSDEDDVQDGFTEDDIEGFSADDLTPEDFAGDAQDDGARRGSDRGRRDGDAAES</sequence>
<reference evidence="13" key="1">
    <citation type="journal article" date="2019" name="Int. J. Syst. Evol. Microbiol.">
        <title>The Global Catalogue of Microorganisms (GCM) 10K type strain sequencing project: providing services to taxonomists for standard genome sequencing and annotation.</title>
        <authorList>
            <consortium name="The Broad Institute Genomics Platform"/>
            <consortium name="The Broad Institute Genome Sequencing Center for Infectious Disease"/>
            <person name="Wu L."/>
            <person name="Ma J."/>
        </authorList>
    </citation>
    <scope>NUCLEOTIDE SEQUENCE [LARGE SCALE GENOMIC DNA]</scope>
    <source>
        <strain evidence="13">JCM 18542</strain>
    </source>
</reference>
<proteinExistence type="inferred from homology"/>
<evidence type="ECO:0000256" key="8">
    <source>
        <dbReference type="ARBA" id="ARBA00023010"/>
    </source>
</evidence>
<dbReference type="Proteomes" id="UP001500839">
    <property type="component" value="Unassembled WGS sequence"/>
</dbReference>
<evidence type="ECO:0000313" key="13">
    <source>
        <dbReference type="Proteomes" id="UP001500839"/>
    </source>
</evidence>
<keyword evidence="7 11" id="KW-1133">Transmembrane helix</keyword>
<evidence type="ECO:0000256" key="6">
    <source>
        <dbReference type="ARBA" id="ARBA00022927"/>
    </source>
</evidence>
<evidence type="ECO:0000256" key="3">
    <source>
        <dbReference type="ARBA" id="ARBA00022448"/>
    </source>
</evidence>
<dbReference type="Pfam" id="PF02699">
    <property type="entry name" value="YajC"/>
    <property type="match status" value="1"/>
</dbReference>
<keyword evidence="13" id="KW-1185">Reference proteome</keyword>
<protein>
    <recommendedName>
        <fullName evidence="14">Preprotein translocase subunit YajC</fullName>
    </recommendedName>
</protein>
<dbReference type="PANTHER" id="PTHR33909:SF1">
    <property type="entry name" value="SEC TRANSLOCON ACCESSORY COMPLEX SUBUNIT YAJC"/>
    <property type="match status" value="1"/>
</dbReference>
<dbReference type="EMBL" id="BAABKQ010000001">
    <property type="protein sequence ID" value="GAA4815412.1"/>
    <property type="molecule type" value="Genomic_DNA"/>
</dbReference>
<organism evidence="12 13">
    <name type="scientific">Tomitella cavernea</name>
    <dbReference type="NCBI Taxonomy" id="1387982"/>
    <lineage>
        <taxon>Bacteria</taxon>
        <taxon>Bacillati</taxon>
        <taxon>Actinomycetota</taxon>
        <taxon>Actinomycetes</taxon>
        <taxon>Mycobacteriales</taxon>
        <taxon>Tomitella</taxon>
    </lineage>
</organism>
<keyword evidence="9 11" id="KW-0472">Membrane</keyword>
<comment type="similarity">
    <text evidence="2">Belongs to the YajC family.</text>
</comment>
<dbReference type="InterPro" id="IPR003849">
    <property type="entry name" value="Preprotein_translocase_YajC"/>
</dbReference>
<keyword evidence="4" id="KW-1003">Cell membrane</keyword>
<feature type="region of interest" description="Disordered" evidence="10">
    <location>
        <begin position="91"/>
        <end position="156"/>
    </location>
</feature>
<evidence type="ECO:0000256" key="9">
    <source>
        <dbReference type="ARBA" id="ARBA00023136"/>
    </source>
</evidence>
<dbReference type="NCBIfam" id="TIGR00739">
    <property type="entry name" value="yajC"/>
    <property type="match status" value="1"/>
</dbReference>
<comment type="subcellular location">
    <subcellularLocation>
        <location evidence="1">Cell membrane</location>
        <topology evidence="1">Single-pass membrane protein</topology>
    </subcellularLocation>
</comment>
<accession>A0ABP9CQX1</accession>
<dbReference type="SMART" id="SM01323">
    <property type="entry name" value="YajC"/>
    <property type="match status" value="1"/>
</dbReference>
<evidence type="ECO:0000256" key="7">
    <source>
        <dbReference type="ARBA" id="ARBA00022989"/>
    </source>
</evidence>
<feature type="compositionally biased region" description="Basic and acidic residues" evidence="10">
    <location>
        <begin position="138"/>
        <end position="156"/>
    </location>
</feature>
<dbReference type="PANTHER" id="PTHR33909">
    <property type="entry name" value="SEC TRANSLOCON ACCESSORY COMPLEX SUBUNIT YAJC"/>
    <property type="match status" value="1"/>
</dbReference>
<gene>
    <name evidence="12" type="ORF">GCM10023353_21310</name>
</gene>
<evidence type="ECO:0000256" key="5">
    <source>
        <dbReference type="ARBA" id="ARBA00022692"/>
    </source>
</evidence>
<keyword evidence="6" id="KW-0653">Protein transport</keyword>
<evidence type="ECO:0000313" key="12">
    <source>
        <dbReference type="EMBL" id="GAA4815412.1"/>
    </source>
</evidence>
<evidence type="ECO:0000256" key="2">
    <source>
        <dbReference type="ARBA" id="ARBA00006742"/>
    </source>
</evidence>
<keyword evidence="5 11" id="KW-0812">Transmembrane</keyword>
<keyword evidence="8" id="KW-0811">Translocation</keyword>
<evidence type="ECO:0000256" key="11">
    <source>
        <dbReference type="SAM" id="Phobius"/>
    </source>
</evidence>